<keyword evidence="1" id="KW-1133">Transmembrane helix</keyword>
<feature type="transmembrane region" description="Helical" evidence="1">
    <location>
        <begin position="220"/>
        <end position="239"/>
    </location>
</feature>
<proteinExistence type="predicted"/>
<dbReference type="Proteomes" id="UP001187531">
    <property type="component" value="Unassembled WGS sequence"/>
</dbReference>
<dbReference type="EMBL" id="JAVRJZ010000019">
    <property type="protein sequence ID" value="KAK2708095.1"/>
    <property type="molecule type" value="Genomic_DNA"/>
</dbReference>
<keyword evidence="1" id="KW-0472">Membrane</keyword>
<dbReference type="Pfam" id="PF05571">
    <property type="entry name" value="JAMP"/>
    <property type="match status" value="1"/>
</dbReference>
<dbReference type="EMBL" id="JAVRJZ010000019">
    <property type="protein sequence ID" value="KAK2708093.1"/>
    <property type="molecule type" value="Genomic_DNA"/>
</dbReference>
<evidence type="ECO:0008006" key="4">
    <source>
        <dbReference type="Google" id="ProtNLM"/>
    </source>
</evidence>
<evidence type="ECO:0000313" key="3">
    <source>
        <dbReference type="Proteomes" id="UP001187531"/>
    </source>
</evidence>
<dbReference type="PANTHER" id="PTHR12740:SF4">
    <property type="entry name" value="JNK1_MAPK8-ASSOCIATED MEMBRANE PROTEIN"/>
    <property type="match status" value="1"/>
</dbReference>
<name>A0AA88HFR2_ARTSF</name>
<dbReference type="GO" id="GO:0031625">
    <property type="term" value="F:ubiquitin protein ligase binding"/>
    <property type="evidence" value="ECO:0007669"/>
    <property type="project" value="TreeGrafter"/>
</dbReference>
<comment type="caution">
    <text evidence="2">The sequence shown here is derived from an EMBL/GenBank/DDBJ whole genome shotgun (WGS) entry which is preliminary data.</text>
</comment>
<dbReference type="GO" id="GO:0036503">
    <property type="term" value="P:ERAD pathway"/>
    <property type="evidence" value="ECO:0007669"/>
    <property type="project" value="TreeGrafter"/>
</dbReference>
<evidence type="ECO:0000313" key="2">
    <source>
        <dbReference type="EMBL" id="KAK2708093.1"/>
    </source>
</evidence>
<feature type="transmembrane region" description="Helical" evidence="1">
    <location>
        <begin position="289"/>
        <end position="307"/>
    </location>
</feature>
<keyword evidence="3" id="KW-1185">Reference proteome</keyword>
<feature type="transmembrane region" description="Helical" evidence="1">
    <location>
        <begin position="97"/>
        <end position="117"/>
    </location>
</feature>
<dbReference type="EMBL" id="JAVRJZ010000019">
    <property type="protein sequence ID" value="KAK2708094.1"/>
    <property type="molecule type" value="Genomic_DNA"/>
</dbReference>
<feature type="transmembrane region" description="Helical" evidence="1">
    <location>
        <begin position="195"/>
        <end position="214"/>
    </location>
</feature>
<evidence type="ECO:0000256" key="1">
    <source>
        <dbReference type="SAM" id="Phobius"/>
    </source>
</evidence>
<dbReference type="InterPro" id="IPR008485">
    <property type="entry name" value="JAMP"/>
</dbReference>
<dbReference type="GO" id="GO:0016020">
    <property type="term" value="C:membrane"/>
    <property type="evidence" value="ECO:0007669"/>
    <property type="project" value="InterPro"/>
</dbReference>
<feature type="transmembrane region" description="Helical" evidence="1">
    <location>
        <begin position="63"/>
        <end position="81"/>
    </location>
</feature>
<dbReference type="AlphaFoldDB" id="A0AA88HFR2"/>
<reference evidence="2" key="1">
    <citation type="submission" date="2023-07" db="EMBL/GenBank/DDBJ databases">
        <title>Chromosome-level genome assembly of Artemia franciscana.</title>
        <authorList>
            <person name="Jo E."/>
        </authorList>
    </citation>
    <scope>NUCLEOTIDE SEQUENCE</scope>
    <source>
        <tissue evidence="2">Whole body</tissue>
    </source>
</reference>
<organism evidence="2 3">
    <name type="scientific">Artemia franciscana</name>
    <name type="common">Brine shrimp</name>
    <name type="synonym">Artemia sanfranciscana</name>
    <dbReference type="NCBI Taxonomy" id="6661"/>
    <lineage>
        <taxon>Eukaryota</taxon>
        <taxon>Metazoa</taxon>
        <taxon>Ecdysozoa</taxon>
        <taxon>Arthropoda</taxon>
        <taxon>Crustacea</taxon>
        <taxon>Branchiopoda</taxon>
        <taxon>Anostraca</taxon>
        <taxon>Artemiidae</taxon>
        <taxon>Artemia</taxon>
    </lineage>
</organism>
<dbReference type="PANTHER" id="PTHR12740">
    <property type="entry name" value="JNK1/MAPK8-ASSOCIATED MEMBRANE PROTEIN"/>
    <property type="match status" value="1"/>
</dbReference>
<dbReference type="GO" id="GO:0006986">
    <property type="term" value="P:response to unfolded protein"/>
    <property type="evidence" value="ECO:0007669"/>
    <property type="project" value="InterPro"/>
</dbReference>
<sequence length="315" mass="35878">MSNIEYYFYEKGRTTIPKPCPGLYCGRIYSNGVYSGCGACPWGYRANLSICVPCDTELPAYDSFYLLTVVLMTVLLHFYFIDKSVKLAYRKKPQVMILYLSAIAESSLSVLISMFLYNPFGSLKLTGCGVKQLSDFYTVFKNPRPNYEEKLYCTQEAAYPIYSIVLVYICLSILAILIIRIPLVGIFRIRRDSANSIYAAFYFFPIMAAFYAVLAGYLYYSYPVLMLIGAVVSTAWFLASRPYQEPKEMLVHIITSPRLLIILIGHWLITSFGILSVSELNGVPFTWEMLTLVFVPLIFYLVTLKLTDPSKFHSD</sequence>
<accession>A0AA88HFR2</accession>
<protein>
    <recommendedName>
        <fullName evidence="4">JNK1/MAPK8-associated membrane protein</fullName>
    </recommendedName>
</protein>
<feature type="transmembrane region" description="Helical" evidence="1">
    <location>
        <begin position="161"/>
        <end position="183"/>
    </location>
</feature>
<gene>
    <name evidence="2" type="ORF">QYM36_015701</name>
</gene>
<keyword evidence="1" id="KW-0812">Transmembrane</keyword>
<feature type="transmembrane region" description="Helical" evidence="1">
    <location>
        <begin position="259"/>
        <end position="277"/>
    </location>
</feature>